<name>A0AAD6WXE7_9AGAR</name>
<protein>
    <recommendedName>
        <fullName evidence="4">Haemolytic enterotoxin (HBL)</fullName>
    </recommendedName>
</protein>
<gene>
    <name evidence="2" type="ORF">C8F04DRAFT_1111962</name>
</gene>
<organism evidence="2 3">
    <name type="scientific">Mycena alexandri</name>
    <dbReference type="NCBI Taxonomy" id="1745969"/>
    <lineage>
        <taxon>Eukaryota</taxon>
        <taxon>Fungi</taxon>
        <taxon>Dikarya</taxon>
        <taxon>Basidiomycota</taxon>
        <taxon>Agaricomycotina</taxon>
        <taxon>Agaricomycetes</taxon>
        <taxon>Agaricomycetidae</taxon>
        <taxon>Agaricales</taxon>
        <taxon>Marasmiineae</taxon>
        <taxon>Mycenaceae</taxon>
        <taxon>Mycena</taxon>
    </lineage>
</organism>
<proteinExistence type="predicted"/>
<evidence type="ECO:0000313" key="2">
    <source>
        <dbReference type="EMBL" id="KAJ7030968.1"/>
    </source>
</evidence>
<evidence type="ECO:0000256" key="1">
    <source>
        <dbReference type="SAM" id="Coils"/>
    </source>
</evidence>
<evidence type="ECO:0000313" key="3">
    <source>
        <dbReference type="Proteomes" id="UP001218188"/>
    </source>
</evidence>
<keyword evidence="1" id="KW-0175">Coiled coil</keyword>
<dbReference type="Gene3D" id="1.20.1170.10">
    <property type="match status" value="1"/>
</dbReference>
<evidence type="ECO:0008006" key="4">
    <source>
        <dbReference type="Google" id="ProtNLM"/>
    </source>
</evidence>
<comment type="caution">
    <text evidence="2">The sequence shown here is derived from an EMBL/GenBank/DDBJ whole genome shotgun (WGS) entry which is preliminary data.</text>
</comment>
<feature type="coiled-coil region" evidence="1">
    <location>
        <begin position="262"/>
        <end position="289"/>
    </location>
</feature>
<keyword evidence="3" id="KW-1185">Reference proteome</keyword>
<reference evidence="2" key="1">
    <citation type="submission" date="2023-03" db="EMBL/GenBank/DDBJ databases">
        <title>Massive genome expansion in bonnet fungi (Mycena s.s.) driven by repeated elements and novel gene families across ecological guilds.</title>
        <authorList>
            <consortium name="Lawrence Berkeley National Laboratory"/>
            <person name="Harder C.B."/>
            <person name="Miyauchi S."/>
            <person name="Viragh M."/>
            <person name="Kuo A."/>
            <person name="Thoen E."/>
            <person name="Andreopoulos B."/>
            <person name="Lu D."/>
            <person name="Skrede I."/>
            <person name="Drula E."/>
            <person name="Henrissat B."/>
            <person name="Morin E."/>
            <person name="Kohler A."/>
            <person name="Barry K."/>
            <person name="LaButti K."/>
            <person name="Morin E."/>
            <person name="Salamov A."/>
            <person name="Lipzen A."/>
            <person name="Mereny Z."/>
            <person name="Hegedus B."/>
            <person name="Baldrian P."/>
            <person name="Stursova M."/>
            <person name="Weitz H."/>
            <person name="Taylor A."/>
            <person name="Grigoriev I.V."/>
            <person name="Nagy L.G."/>
            <person name="Martin F."/>
            <person name="Kauserud H."/>
        </authorList>
    </citation>
    <scope>NUCLEOTIDE SEQUENCE</scope>
    <source>
        <strain evidence="2">CBHHK200</strain>
    </source>
</reference>
<dbReference type="Proteomes" id="UP001218188">
    <property type="component" value="Unassembled WGS sequence"/>
</dbReference>
<dbReference type="EMBL" id="JARJCM010000085">
    <property type="protein sequence ID" value="KAJ7030968.1"/>
    <property type="molecule type" value="Genomic_DNA"/>
</dbReference>
<dbReference type="AlphaFoldDB" id="A0AAD6WXE7"/>
<sequence>MSASAALASPVDISTMLDDPDALQAAVSLQLQINPTVSIPQLVTFLGSDSTKARMIEEANQGLETIHTVQDTFFHVDAQNFKGTDGKPIRKFASEWSGYYRNLIDNLNNTKRLASAVRTLIDTFTQEILPLLANETIVAAEKQSRIDDFVRLIDSNETAVCDVDTLVASYSTLSENVTAFQAAFNQTMVLVGKQLDADIVRAQQDIDGIKAKIAAHVEAGKKLGITAGALGTVAAGFYTTGILAPMALLFTGLSIFFGVNEAQEYAAKTQQLKADLTEAENALNALNLTKADYDSLQPVVHNTSNDMGVITVKLAVLSTIFKTLKADVVAANEHLKLGEGAHNAEIGDIRNAEIKLAAASYANLKLVLDTFAVGWRQ</sequence>
<dbReference type="SUPFAM" id="SSF58100">
    <property type="entry name" value="Bacterial hemolysins"/>
    <property type="match status" value="1"/>
</dbReference>
<accession>A0AAD6WXE7</accession>